<proteinExistence type="predicted"/>
<name>A0A927R9I2_9ACTN</name>
<evidence type="ECO:0000313" key="1">
    <source>
        <dbReference type="EMBL" id="MBE1489826.1"/>
    </source>
</evidence>
<keyword evidence="2" id="KW-1185">Reference proteome</keyword>
<gene>
    <name evidence="1" type="ORF">H4W31_005464</name>
</gene>
<organism evidence="1 2">
    <name type="scientific">Plantactinospora soyae</name>
    <dbReference type="NCBI Taxonomy" id="1544732"/>
    <lineage>
        <taxon>Bacteria</taxon>
        <taxon>Bacillati</taxon>
        <taxon>Actinomycetota</taxon>
        <taxon>Actinomycetes</taxon>
        <taxon>Micromonosporales</taxon>
        <taxon>Micromonosporaceae</taxon>
        <taxon>Plantactinospora</taxon>
    </lineage>
</organism>
<dbReference type="Proteomes" id="UP000649753">
    <property type="component" value="Unassembled WGS sequence"/>
</dbReference>
<reference evidence="1" key="1">
    <citation type="submission" date="2020-10" db="EMBL/GenBank/DDBJ databases">
        <title>Sequencing the genomes of 1000 actinobacteria strains.</title>
        <authorList>
            <person name="Klenk H.-P."/>
        </authorList>
    </citation>
    <scope>NUCLEOTIDE SEQUENCE</scope>
    <source>
        <strain evidence="1">DSM 46832</strain>
    </source>
</reference>
<comment type="caution">
    <text evidence="1">The sequence shown here is derived from an EMBL/GenBank/DDBJ whole genome shotgun (WGS) entry which is preliminary data.</text>
</comment>
<evidence type="ECO:0000313" key="2">
    <source>
        <dbReference type="Proteomes" id="UP000649753"/>
    </source>
</evidence>
<protein>
    <submittedName>
        <fullName evidence="1">Uncharacterized protein</fullName>
    </submittedName>
</protein>
<dbReference type="AlphaFoldDB" id="A0A927R9I2"/>
<sequence>MTASATVLNIWCLRHSTGTDFGVNQALAGLAPSIAVAELGGTPLQDFLKSLPGVIGAIDSARSDPDNLYLTMDTAGGLGNSIWPTDRSTLDIQADQSVSPGIQVPVAFSQSLSLWDFDAVSADDLLGSITVFESEQGAGELAKLAKSDVESSYYFVTYRVD</sequence>
<dbReference type="RefSeq" id="WP_192769221.1">
    <property type="nucleotide sequence ID" value="NZ_JADBEB010000001.1"/>
</dbReference>
<accession>A0A927R9I2</accession>
<dbReference type="EMBL" id="JADBEB010000001">
    <property type="protein sequence ID" value="MBE1489826.1"/>
    <property type="molecule type" value="Genomic_DNA"/>
</dbReference>